<dbReference type="Gene3D" id="1.10.1200.20">
    <property type="entry name" value="Colicin E immunity protein"/>
    <property type="match status" value="1"/>
</dbReference>
<evidence type="ECO:0000313" key="1">
    <source>
        <dbReference type="EMBL" id="UZK57957.1"/>
    </source>
</evidence>
<proteinExistence type="predicted"/>
<gene>
    <name evidence="1" type="ORF">NEH16_31160</name>
</gene>
<sequence length="71" mass="8159">MTRETAITLVQKVMDVEYEEDEMEKVLDQLDRALACPTGYVSDLIFWSKDRQESTAAEVVDRALAYQPFAQ</sequence>
<protein>
    <submittedName>
        <fullName evidence="1">E9imm peptide</fullName>
    </submittedName>
</protein>
<dbReference type="RefSeq" id="WP_265546469.1">
    <property type="nucleotide sequence ID" value="NZ_CP098740.1"/>
</dbReference>
<organism evidence="1 2">
    <name type="scientific">Streptomyces drozdowiczii</name>
    <dbReference type="NCBI Taxonomy" id="202862"/>
    <lineage>
        <taxon>Bacteria</taxon>
        <taxon>Bacillati</taxon>
        <taxon>Actinomycetota</taxon>
        <taxon>Actinomycetes</taxon>
        <taxon>Kitasatosporales</taxon>
        <taxon>Streptomycetaceae</taxon>
        <taxon>Streptomyces</taxon>
    </lineage>
</organism>
<accession>A0ABY6Q0J9</accession>
<name>A0ABY6Q0J9_9ACTN</name>
<keyword evidence="2" id="KW-1185">Reference proteome</keyword>
<reference evidence="1" key="1">
    <citation type="journal article" date="2022" name="Front. Microbiol.">
        <title>Mirubactin C rescues the lethal effect of cell wall biosynthesis mutations in Bacillus subtilis.</title>
        <authorList>
            <person name="Kepplinger B."/>
            <person name="Wen X."/>
            <person name="Tyler A.R."/>
            <person name="Kim B.Y."/>
            <person name="Brown J."/>
            <person name="Banks P."/>
            <person name="Dashti Y."/>
            <person name="Mackenzie E.S."/>
            <person name="Wills C."/>
            <person name="Kawai Y."/>
            <person name="Waldron K.J."/>
            <person name="Allenby N.E.E."/>
            <person name="Wu L.J."/>
            <person name="Hall M.J."/>
            <person name="Errington J."/>
        </authorList>
    </citation>
    <scope>NUCLEOTIDE SEQUENCE</scope>
    <source>
        <strain evidence="1">MDA8-470</strain>
    </source>
</reference>
<dbReference type="EMBL" id="CP098740">
    <property type="protein sequence ID" value="UZK57957.1"/>
    <property type="molecule type" value="Genomic_DNA"/>
</dbReference>
<dbReference type="InterPro" id="IPR035900">
    <property type="entry name" value="Colicin_E_sf"/>
</dbReference>
<evidence type="ECO:0000313" key="2">
    <source>
        <dbReference type="Proteomes" id="UP001164963"/>
    </source>
</evidence>
<dbReference type="Proteomes" id="UP001164963">
    <property type="component" value="Chromosome"/>
</dbReference>